<dbReference type="AlphaFoldDB" id="A0A2S5KJN4"/>
<reference evidence="1 2" key="1">
    <citation type="submission" date="2018-02" db="EMBL/GenBank/DDBJ databases">
        <title>novel marine gammaproteobacteria from coastal saline agro ecosystem.</title>
        <authorList>
            <person name="Krishnan R."/>
            <person name="Ramesh Kumar N."/>
        </authorList>
    </citation>
    <scope>NUCLEOTIDE SEQUENCE [LARGE SCALE GENOMIC DNA]</scope>
    <source>
        <strain evidence="1 2">228</strain>
    </source>
</reference>
<comment type="caution">
    <text evidence="1">The sequence shown here is derived from an EMBL/GenBank/DDBJ whole genome shotgun (WGS) entry which is preliminary data.</text>
</comment>
<proteinExistence type="predicted"/>
<dbReference type="EMBL" id="PRLP01000112">
    <property type="protein sequence ID" value="PPC75021.1"/>
    <property type="molecule type" value="Genomic_DNA"/>
</dbReference>
<accession>A0A2S5KJN4</accession>
<evidence type="ECO:0000313" key="1">
    <source>
        <dbReference type="EMBL" id="PPC75021.1"/>
    </source>
</evidence>
<protein>
    <submittedName>
        <fullName evidence="1">Uncharacterized protein</fullName>
    </submittedName>
</protein>
<dbReference type="OrthoDB" id="9342803at2"/>
<gene>
    <name evidence="1" type="ORF">C4K68_22610</name>
</gene>
<name>A0A2S5KJN4_9PROT</name>
<evidence type="ECO:0000313" key="2">
    <source>
        <dbReference type="Proteomes" id="UP000238196"/>
    </source>
</evidence>
<sequence>MLIQDEARLHVDATGAVFKWRYKDRQSTEKLDEQTLRGAKLVQDDYQEPLLALRNRQGEHYKVTDLLPACLPLDKPLRVISSTYKDSWLLIRLAFEGQQRTLQFLKDSSFVTEFAWAIDQDLLQTVSLSKGKSEFEIKPGDFTRFTLPSAVLSDLTESGGNYQGTLKYLDANTGRSYSLPCLLPRKQLWTRCIDHFSAIGQVSLPVMAQWSPKQQRYEVTGIDPLLPAGEQCLRLLALKPRAEAKPLLLLESPLPGCHGLVFSCQTWASFIEFEPSALRPFRVRVEVSEGDGKSQFKAKVFEPDTEGAYWADVSLVESACSDDDAAALEQKVRIEIRGLGKLIIEQSLKQKQSMYHVAYKGTEPQRVPLVFSTRACAFEYAADEPGTTLEGVFKVRAGADSQVLYLQLFEGGKAVSDLLYRVELKEWLRFGIAGLREGFSLECVIENQQRSMGKKSFPHWHLQAINTDLTRKIMMRQGLEMTLKVLWSWSCFEKSSYDDALPDFYRNGAIVVAQPTSEVSLALFLSAGLLSKAGYLALSEGGSLTLDYVVRQSDDQCGFALVCTTLYERPVGQQGEEYRARYVSQKSEGEYELELMQPAPPGVTPGTLVRYREYPGQHQLKRVPNLEGAVFVVRLKRFNAEHQVSKVLNVELSVDV</sequence>
<organism evidence="1 2">
    <name type="scientific">Proteobacteria bacterium 228</name>
    <dbReference type="NCBI Taxonomy" id="2083153"/>
    <lineage>
        <taxon>Bacteria</taxon>
        <taxon>Pseudomonadati</taxon>
        <taxon>Pseudomonadota</taxon>
    </lineage>
</organism>
<dbReference type="Proteomes" id="UP000238196">
    <property type="component" value="Unassembled WGS sequence"/>
</dbReference>